<evidence type="ECO:0000256" key="7">
    <source>
        <dbReference type="RuleBase" id="RU363032"/>
    </source>
</evidence>
<dbReference type="AlphaFoldDB" id="A0A919RK81"/>
<comment type="subcellular location">
    <subcellularLocation>
        <location evidence="1 7">Cell membrane</location>
        <topology evidence="1 7">Multi-pass membrane protein</topology>
    </subcellularLocation>
</comment>
<comment type="caution">
    <text evidence="10">The sequence shown here is derived from an EMBL/GenBank/DDBJ whole genome shotgun (WGS) entry which is preliminary data.</text>
</comment>
<gene>
    <name evidence="10" type="ORF">Ssi02_41300</name>
</gene>
<sequence>MKDEHDAGTAEAGKTPDPITVSGPGGLVVPAGVVLRRTPLRALAGAARGDLLATAGAVLLAAIVLAALLAPWIAPYPEDGGTATHPAQALLSPGAGHWFGTDQVGRDILSRILFGARTSLFIAVAVLALAAAVGVTLGVVAGYAGGWVRDVIMRVTDVFLAFPALLLSLALAVVLQPSVATVVVAIAVTWWPWYARLTAAVAQSVSARGYVDAARCLGVPAPVIVFRHVLPNSVTPVTVQLSLDAGGVILTAAALSYLGLGAHEPTAEWGLMVQQGQSLFTTDWWVVTFPGLAILVTAFSFNVLGEGLRAALDPRGRSR</sequence>
<evidence type="ECO:0000313" key="10">
    <source>
        <dbReference type="EMBL" id="GII93899.1"/>
    </source>
</evidence>
<dbReference type="PROSITE" id="PS50928">
    <property type="entry name" value="ABC_TM1"/>
    <property type="match status" value="1"/>
</dbReference>
<dbReference type="InterPro" id="IPR025966">
    <property type="entry name" value="OppC_N"/>
</dbReference>
<feature type="transmembrane region" description="Helical" evidence="7">
    <location>
        <begin position="284"/>
        <end position="305"/>
    </location>
</feature>
<feature type="transmembrane region" description="Helical" evidence="7">
    <location>
        <begin position="51"/>
        <end position="74"/>
    </location>
</feature>
<evidence type="ECO:0000256" key="5">
    <source>
        <dbReference type="ARBA" id="ARBA00022989"/>
    </source>
</evidence>
<dbReference type="InterPro" id="IPR035906">
    <property type="entry name" value="MetI-like_sf"/>
</dbReference>
<feature type="transmembrane region" description="Helical" evidence="7">
    <location>
        <begin position="158"/>
        <end position="191"/>
    </location>
</feature>
<feature type="transmembrane region" description="Helical" evidence="7">
    <location>
        <begin position="120"/>
        <end position="146"/>
    </location>
</feature>
<keyword evidence="11" id="KW-1185">Reference proteome</keyword>
<name>A0A919RK81_9ACTN</name>
<accession>A0A919RK81</accession>
<organism evidence="10 11">
    <name type="scientific">Sinosporangium siamense</name>
    <dbReference type="NCBI Taxonomy" id="1367973"/>
    <lineage>
        <taxon>Bacteria</taxon>
        <taxon>Bacillati</taxon>
        <taxon>Actinomycetota</taxon>
        <taxon>Actinomycetes</taxon>
        <taxon>Streptosporangiales</taxon>
        <taxon>Streptosporangiaceae</taxon>
        <taxon>Sinosporangium</taxon>
    </lineage>
</organism>
<keyword evidence="3" id="KW-1003">Cell membrane</keyword>
<dbReference type="EMBL" id="BOOW01000027">
    <property type="protein sequence ID" value="GII93899.1"/>
    <property type="molecule type" value="Genomic_DNA"/>
</dbReference>
<dbReference type="GO" id="GO:0055085">
    <property type="term" value="P:transmembrane transport"/>
    <property type="evidence" value="ECO:0007669"/>
    <property type="project" value="InterPro"/>
</dbReference>
<dbReference type="InterPro" id="IPR050366">
    <property type="entry name" value="BP-dependent_transpt_permease"/>
</dbReference>
<dbReference type="Pfam" id="PF00528">
    <property type="entry name" value="BPD_transp_1"/>
    <property type="match status" value="1"/>
</dbReference>
<evidence type="ECO:0000256" key="3">
    <source>
        <dbReference type="ARBA" id="ARBA00022475"/>
    </source>
</evidence>
<dbReference type="Gene3D" id="1.10.3720.10">
    <property type="entry name" value="MetI-like"/>
    <property type="match status" value="1"/>
</dbReference>
<feature type="domain" description="ABC transmembrane type-1" evidence="9">
    <location>
        <begin position="116"/>
        <end position="305"/>
    </location>
</feature>
<keyword evidence="6 7" id="KW-0472">Membrane</keyword>
<dbReference type="PANTHER" id="PTHR43386">
    <property type="entry name" value="OLIGOPEPTIDE TRANSPORT SYSTEM PERMEASE PROTEIN APPC"/>
    <property type="match status" value="1"/>
</dbReference>
<evidence type="ECO:0000256" key="1">
    <source>
        <dbReference type="ARBA" id="ARBA00004651"/>
    </source>
</evidence>
<dbReference type="InterPro" id="IPR000515">
    <property type="entry name" value="MetI-like"/>
</dbReference>
<dbReference type="Proteomes" id="UP000606172">
    <property type="component" value="Unassembled WGS sequence"/>
</dbReference>
<evidence type="ECO:0000256" key="2">
    <source>
        <dbReference type="ARBA" id="ARBA00022448"/>
    </source>
</evidence>
<reference evidence="10" key="1">
    <citation type="submission" date="2021-01" db="EMBL/GenBank/DDBJ databases">
        <title>Whole genome shotgun sequence of Sinosporangium siamense NBRC 109515.</title>
        <authorList>
            <person name="Komaki H."/>
            <person name="Tamura T."/>
        </authorList>
    </citation>
    <scope>NUCLEOTIDE SEQUENCE</scope>
    <source>
        <strain evidence="10">NBRC 109515</strain>
    </source>
</reference>
<evidence type="ECO:0000259" key="9">
    <source>
        <dbReference type="PROSITE" id="PS50928"/>
    </source>
</evidence>
<evidence type="ECO:0000313" key="11">
    <source>
        <dbReference type="Proteomes" id="UP000606172"/>
    </source>
</evidence>
<dbReference type="Pfam" id="PF12911">
    <property type="entry name" value="OppC_N"/>
    <property type="match status" value="1"/>
</dbReference>
<comment type="similarity">
    <text evidence="7">Belongs to the binding-protein-dependent transport system permease family.</text>
</comment>
<evidence type="ECO:0000256" key="6">
    <source>
        <dbReference type="ARBA" id="ARBA00023136"/>
    </source>
</evidence>
<evidence type="ECO:0000256" key="4">
    <source>
        <dbReference type="ARBA" id="ARBA00022692"/>
    </source>
</evidence>
<keyword evidence="2 7" id="KW-0813">Transport</keyword>
<evidence type="ECO:0000256" key="8">
    <source>
        <dbReference type="SAM" id="MobiDB-lite"/>
    </source>
</evidence>
<protein>
    <submittedName>
        <fullName evidence="10">Cytochrome c550</fullName>
    </submittedName>
</protein>
<keyword evidence="4 7" id="KW-0812">Transmembrane</keyword>
<feature type="region of interest" description="Disordered" evidence="8">
    <location>
        <begin position="1"/>
        <end position="23"/>
    </location>
</feature>
<dbReference type="CDD" id="cd06261">
    <property type="entry name" value="TM_PBP2"/>
    <property type="match status" value="1"/>
</dbReference>
<keyword evidence="5 7" id="KW-1133">Transmembrane helix</keyword>
<dbReference type="PANTHER" id="PTHR43386:SF1">
    <property type="entry name" value="D,D-DIPEPTIDE TRANSPORT SYSTEM PERMEASE PROTEIN DDPC-RELATED"/>
    <property type="match status" value="1"/>
</dbReference>
<dbReference type="SUPFAM" id="SSF161098">
    <property type="entry name" value="MetI-like"/>
    <property type="match status" value="1"/>
</dbReference>
<proteinExistence type="inferred from homology"/>
<dbReference type="RefSeq" id="WP_239129153.1">
    <property type="nucleotide sequence ID" value="NZ_BOOW01000027.1"/>
</dbReference>
<dbReference type="GO" id="GO:0005886">
    <property type="term" value="C:plasma membrane"/>
    <property type="evidence" value="ECO:0007669"/>
    <property type="project" value="UniProtKB-SubCell"/>
</dbReference>